<dbReference type="PANTHER" id="PTHR30344:SF1">
    <property type="entry name" value="6-PHOSPHOGLUCONOLACTONASE"/>
    <property type="match status" value="1"/>
</dbReference>
<dbReference type="RefSeq" id="WP_189213807.1">
    <property type="nucleotide sequence ID" value="NZ_BMRB01000008.1"/>
</dbReference>
<protein>
    <submittedName>
        <fullName evidence="2">3-carboxymuconate cyclase</fullName>
    </submittedName>
</protein>
<gene>
    <name evidence="2" type="ORF">GCM10010171_58180</name>
</gene>
<reference evidence="2" key="2">
    <citation type="submission" date="2020-09" db="EMBL/GenBank/DDBJ databases">
        <authorList>
            <person name="Sun Q."/>
            <person name="Ohkuma M."/>
        </authorList>
    </citation>
    <scope>NUCLEOTIDE SEQUENCE</scope>
    <source>
        <strain evidence="2">JCM 3276</strain>
    </source>
</reference>
<dbReference type="InterPro" id="IPR019405">
    <property type="entry name" value="Lactonase_7-beta_prop"/>
</dbReference>
<dbReference type="Gene3D" id="2.130.10.10">
    <property type="entry name" value="YVTN repeat-like/Quinoprotein amine dehydrogenase"/>
    <property type="match status" value="1"/>
</dbReference>
<dbReference type="Pfam" id="PF10282">
    <property type="entry name" value="Lactonase"/>
    <property type="match status" value="1"/>
</dbReference>
<comment type="similarity">
    <text evidence="1">Belongs to the cycloisomerase 2 family.</text>
</comment>
<dbReference type="Proteomes" id="UP000660680">
    <property type="component" value="Unassembled WGS sequence"/>
</dbReference>
<dbReference type="AlphaFoldDB" id="A0A918GSS0"/>
<evidence type="ECO:0000313" key="2">
    <source>
        <dbReference type="EMBL" id="GGS55635.1"/>
    </source>
</evidence>
<dbReference type="InterPro" id="IPR015943">
    <property type="entry name" value="WD40/YVTN_repeat-like_dom_sf"/>
</dbReference>
<proteinExistence type="inferred from homology"/>
<keyword evidence="3" id="KW-1185">Reference proteome</keyword>
<name>A0A918GSS0_9PSEU</name>
<dbReference type="InterPro" id="IPR050282">
    <property type="entry name" value="Cycloisomerase_2"/>
</dbReference>
<accession>A0A918GSS0</accession>
<dbReference type="SUPFAM" id="SSF51004">
    <property type="entry name" value="C-terminal (heme d1) domain of cytochrome cd1-nitrite reductase"/>
    <property type="match status" value="1"/>
</dbReference>
<reference evidence="2" key="1">
    <citation type="journal article" date="2014" name="Int. J. Syst. Evol. Microbiol.">
        <title>Complete genome sequence of Corynebacterium casei LMG S-19264T (=DSM 44701T), isolated from a smear-ripened cheese.</title>
        <authorList>
            <consortium name="US DOE Joint Genome Institute (JGI-PGF)"/>
            <person name="Walter F."/>
            <person name="Albersmeier A."/>
            <person name="Kalinowski J."/>
            <person name="Ruckert C."/>
        </authorList>
    </citation>
    <scope>NUCLEOTIDE SEQUENCE</scope>
    <source>
        <strain evidence="2">JCM 3276</strain>
    </source>
</reference>
<dbReference type="InterPro" id="IPR011048">
    <property type="entry name" value="Haem_d1_sf"/>
</dbReference>
<dbReference type="EMBL" id="BMRB01000008">
    <property type="protein sequence ID" value="GGS55635.1"/>
    <property type="molecule type" value="Genomic_DNA"/>
</dbReference>
<evidence type="ECO:0000256" key="1">
    <source>
        <dbReference type="ARBA" id="ARBA00005564"/>
    </source>
</evidence>
<dbReference type="GO" id="GO:0017057">
    <property type="term" value="F:6-phosphogluconolactonase activity"/>
    <property type="evidence" value="ECO:0007669"/>
    <property type="project" value="TreeGrafter"/>
</dbReference>
<organism evidence="2 3">
    <name type="scientific">Actinokineospora fastidiosa</name>
    <dbReference type="NCBI Taxonomy" id="1816"/>
    <lineage>
        <taxon>Bacteria</taxon>
        <taxon>Bacillati</taxon>
        <taxon>Actinomycetota</taxon>
        <taxon>Actinomycetes</taxon>
        <taxon>Pseudonocardiales</taxon>
        <taxon>Pseudonocardiaceae</taxon>
        <taxon>Actinokineospora</taxon>
    </lineage>
</organism>
<sequence length="310" mass="32923">MIVYIGAIEGDGLTVATADPATGGLTVTDTLADVREPSFLAMRGTTLYAVVEEPEGAVTELDIADPAAPRVRRVVATGQAGPTHLCLHGDHLAVAHYTDGTVTIHDLDTLAVTDRLRHEADEPHAHQVVSHGDWLVAVDLGADAVLTHRVDNGRITQHARCDLPKGTGPRHLAFHGDTAAYVLGEYIPGVTRLAWDAGAFTVTGHHLVTAPGAPETFPAEIIAADTHLYTSNRGENVIARLDLDGTLRQSVPVGGDWPRHCAVDPTGRWLYVANQRSHNVTWLPRDPATGELGEPVGSVTVRGACMVAFA</sequence>
<evidence type="ECO:0000313" key="3">
    <source>
        <dbReference type="Proteomes" id="UP000660680"/>
    </source>
</evidence>
<dbReference type="GO" id="GO:0005829">
    <property type="term" value="C:cytosol"/>
    <property type="evidence" value="ECO:0007669"/>
    <property type="project" value="TreeGrafter"/>
</dbReference>
<dbReference type="PANTHER" id="PTHR30344">
    <property type="entry name" value="6-PHOSPHOGLUCONOLACTONASE-RELATED"/>
    <property type="match status" value="1"/>
</dbReference>
<comment type="caution">
    <text evidence="2">The sequence shown here is derived from an EMBL/GenBank/DDBJ whole genome shotgun (WGS) entry which is preliminary data.</text>
</comment>